<evidence type="ECO:0000313" key="2">
    <source>
        <dbReference type="Proteomes" id="UP000543642"/>
    </source>
</evidence>
<comment type="caution">
    <text evidence="1">The sequence shown here is derived from an EMBL/GenBank/DDBJ whole genome shotgun (WGS) entry which is preliminary data.</text>
</comment>
<dbReference type="EMBL" id="JACHFW010000001">
    <property type="protein sequence ID" value="MBB5263063.1"/>
    <property type="molecule type" value="Genomic_DNA"/>
</dbReference>
<keyword evidence="2" id="KW-1185">Reference proteome</keyword>
<protein>
    <submittedName>
        <fullName evidence="1">Uncharacterized protein</fullName>
    </submittedName>
</protein>
<dbReference type="AlphaFoldDB" id="A0A7W8M3G9"/>
<accession>A0A7W8M3G9</accession>
<evidence type="ECO:0000313" key="1">
    <source>
        <dbReference type="EMBL" id="MBB5263063.1"/>
    </source>
</evidence>
<gene>
    <name evidence="1" type="ORF">HNP82_000157</name>
</gene>
<proteinExistence type="predicted"/>
<reference evidence="1 2" key="1">
    <citation type="submission" date="2020-08" db="EMBL/GenBank/DDBJ databases">
        <title>Genomic Encyclopedia of Type Strains, Phase IV (KMG-IV): sequencing the most valuable type-strain genomes for metagenomic binning, comparative biology and taxonomic classification.</title>
        <authorList>
            <person name="Goeker M."/>
        </authorList>
    </citation>
    <scope>NUCLEOTIDE SEQUENCE [LARGE SCALE GENOMIC DNA]</scope>
    <source>
        <strain evidence="1 2">DSM 106146</strain>
    </source>
</reference>
<dbReference type="Proteomes" id="UP000543642">
    <property type="component" value="Unassembled WGS sequence"/>
</dbReference>
<name>A0A7W8M3G9_9FIRM</name>
<organism evidence="1 2">
    <name type="scientific">Catenibacillus scindens</name>
    <dbReference type="NCBI Taxonomy" id="673271"/>
    <lineage>
        <taxon>Bacteria</taxon>
        <taxon>Bacillati</taxon>
        <taxon>Bacillota</taxon>
        <taxon>Clostridia</taxon>
        <taxon>Lachnospirales</taxon>
        <taxon>Lachnospiraceae</taxon>
        <taxon>Catenibacillus</taxon>
    </lineage>
</organism>
<sequence>MLEVPYWEAAENYLGAAPIRPGRHRYRHNEWFYSRCLVSIAKQQYLIML</sequence>